<dbReference type="OrthoDB" id="6823797at2"/>
<dbReference type="RefSeq" id="WP_066663994.1">
    <property type="nucleotide sequence ID" value="NZ_CBCSCL010000003.1"/>
</dbReference>
<dbReference type="FunFam" id="3.40.50.720:FF:000084">
    <property type="entry name" value="Short-chain dehydrogenase reductase"/>
    <property type="match status" value="1"/>
</dbReference>
<dbReference type="STRING" id="463014.BAU07_25275"/>
<gene>
    <name evidence="4" type="ORF">BAU07_25275</name>
</gene>
<evidence type="ECO:0000256" key="2">
    <source>
        <dbReference type="ARBA" id="ARBA00023002"/>
    </source>
</evidence>
<accession>A0A193GKP2</accession>
<dbReference type="InterPro" id="IPR057326">
    <property type="entry name" value="KR_dom"/>
</dbReference>
<evidence type="ECO:0000313" key="4">
    <source>
        <dbReference type="EMBL" id="ANN79981.1"/>
    </source>
</evidence>
<feature type="domain" description="Ketoreductase" evidence="3">
    <location>
        <begin position="7"/>
        <end position="201"/>
    </location>
</feature>
<dbReference type="InterPro" id="IPR036291">
    <property type="entry name" value="NAD(P)-bd_dom_sf"/>
</dbReference>
<evidence type="ECO:0000259" key="3">
    <source>
        <dbReference type="SMART" id="SM00822"/>
    </source>
</evidence>
<keyword evidence="2" id="KW-0560">Oxidoreductase</keyword>
<organism evidence="4 5">
    <name type="scientific">Bordetella flabilis</name>
    <dbReference type="NCBI Taxonomy" id="463014"/>
    <lineage>
        <taxon>Bacteria</taxon>
        <taxon>Pseudomonadati</taxon>
        <taxon>Pseudomonadota</taxon>
        <taxon>Betaproteobacteria</taxon>
        <taxon>Burkholderiales</taxon>
        <taxon>Alcaligenaceae</taxon>
        <taxon>Bordetella</taxon>
    </lineage>
</organism>
<protein>
    <submittedName>
        <fullName evidence="4">Short-chain dehydrogenase</fullName>
    </submittedName>
</protein>
<dbReference type="Gene3D" id="3.40.50.720">
    <property type="entry name" value="NAD(P)-binding Rossmann-like Domain"/>
    <property type="match status" value="1"/>
</dbReference>
<dbReference type="PRINTS" id="PR00081">
    <property type="entry name" value="GDHRDH"/>
</dbReference>
<dbReference type="InterPro" id="IPR002347">
    <property type="entry name" value="SDR_fam"/>
</dbReference>
<sequence>MGRLEGKAAVVTGGAGGIGREIAAAFAREGARVGLLDNNGDLLAQATQEIPGATALVCDVSDRAAVRRAVDGFVAGCGGLDILVNNAAYFYYAPLAEMPEDAVDKMIDVGLKGALWSLQAATPHLIARGGGAVINLSSVAVSISIKHAAVYSAIKGALDTLTRQQAVELGGHGIRVNALAPGPVITPGASSVIDAQGWETRRQRTPLKRLPTGQEIAAAAVFLASDDGATIAGVTLKVDGALTIAGY</sequence>
<dbReference type="GO" id="GO:0016491">
    <property type="term" value="F:oxidoreductase activity"/>
    <property type="evidence" value="ECO:0007669"/>
    <property type="project" value="UniProtKB-KW"/>
</dbReference>
<dbReference type="PANTHER" id="PTHR43639:SF1">
    <property type="entry name" value="SHORT-CHAIN DEHYDROGENASE_REDUCTASE FAMILY PROTEIN"/>
    <property type="match status" value="1"/>
</dbReference>
<name>A0A193GKP2_9BORD</name>
<dbReference type="PANTHER" id="PTHR43639">
    <property type="entry name" value="OXIDOREDUCTASE, SHORT-CHAIN DEHYDROGENASE/REDUCTASE FAMILY (AFU_ORTHOLOGUE AFUA_5G02870)"/>
    <property type="match status" value="1"/>
</dbReference>
<keyword evidence="5" id="KW-1185">Reference proteome</keyword>
<evidence type="ECO:0000256" key="1">
    <source>
        <dbReference type="ARBA" id="ARBA00006484"/>
    </source>
</evidence>
<dbReference type="Pfam" id="PF13561">
    <property type="entry name" value="adh_short_C2"/>
    <property type="match status" value="1"/>
</dbReference>
<dbReference type="Proteomes" id="UP000091926">
    <property type="component" value="Chromosome"/>
</dbReference>
<dbReference type="SUPFAM" id="SSF51735">
    <property type="entry name" value="NAD(P)-binding Rossmann-fold domains"/>
    <property type="match status" value="1"/>
</dbReference>
<proteinExistence type="inferred from homology"/>
<dbReference type="KEGG" id="bfz:BAU07_25275"/>
<dbReference type="SMART" id="SM00822">
    <property type="entry name" value="PKS_KR"/>
    <property type="match status" value="1"/>
</dbReference>
<reference evidence="4 5" key="1">
    <citation type="submission" date="2016-06" db="EMBL/GenBank/DDBJ databases">
        <title>Complete genome sequences of Bordetella bronchialis and Bordetella flabilis.</title>
        <authorList>
            <person name="LiPuma J.J."/>
            <person name="Spilker T."/>
        </authorList>
    </citation>
    <scope>NUCLEOTIDE SEQUENCE [LARGE SCALE GENOMIC DNA]</scope>
    <source>
        <strain evidence="4 5">AU10664</strain>
    </source>
</reference>
<dbReference type="AlphaFoldDB" id="A0A193GKP2"/>
<evidence type="ECO:0000313" key="5">
    <source>
        <dbReference type="Proteomes" id="UP000091926"/>
    </source>
</evidence>
<dbReference type="EMBL" id="CP016172">
    <property type="protein sequence ID" value="ANN79981.1"/>
    <property type="molecule type" value="Genomic_DNA"/>
</dbReference>
<dbReference type="CDD" id="cd05233">
    <property type="entry name" value="SDR_c"/>
    <property type="match status" value="1"/>
</dbReference>
<dbReference type="PRINTS" id="PR00080">
    <property type="entry name" value="SDRFAMILY"/>
</dbReference>
<comment type="similarity">
    <text evidence="1">Belongs to the short-chain dehydrogenases/reductases (SDR) family.</text>
</comment>